<keyword evidence="2" id="KW-1185">Reference proteome</keyword>
<accession>E3LGG4</accession>
<dbReference type="HOGENOM" id="CLU_3413298_0_0_1"/>
<dbReference type="AlphaFoldDB" id="E3LGG4"/>
<reference evidence="1" key="1">
    <citation type="submission" date="2007-07" db="EMBL/GenBank/DDBJ databases">
        <title>PCAP assembly of the Caenorhabditis remanei genome.</title>
        <authorList>
            <consortium name="The Caenorhabditis remanei Sequencing Consortium"/>
            <person name="Wilson R.K."/>
        </authorList>
    </citation>
    <scope>NUCLEOTIDE SEQUENCE [LARGE SCALE GENOMIC DNA]</scope>
    <source>
        <strain evidence="1">PB4641</strain>
    </source>
</reference>
<proteinExistence type="predicted"/>
<evidence type="ECO:0000313" key="2">
    <source>
        <dbReference type="Proteomes" id="UP000008281"/>
    </source>
</evidence>
<organism evidence="2">
    <name type="scientific">Caenorhabditis remanei</name>
    <name type="common">Caenorhabditis vulgaris</name>
    <dbReference type="NCBI Taxonomy" id="31234"/>
    <lineage>
        <taxon>Eukaryota</taxon>
        <taxon>Metazoa</taxon>
        <taxon>Ecdysozoa</taxon>
        <taxon>Nematoda</taxon>
        <taxon>Chromadorea</taxon>
        <taxon>Rhabditida</taxon>
        <taxon>Rhabditina</taxon>
        <taxon>Rhabditomorpha</taxon>
        <taxon>Rhabditoidea</taxon>
        <taxon>Rhabditidae</taxon>
        <taxon>Peloderinae</taxon>
        <taxon>Caenorhabditis</taxon>
    </lineage>
</organism>
<name>E3LGG4_CAERE</name>
<dbReference type="Proteomes" id="UP000008281">
    <property type="component" value="Unassembled WGS sequence"/>
</dbReference>
<sequence>MLELLIGDFLQRIPPTARNPYLNEEQWS</sequence>
<protein>
    <submittedName>
        <fullName evidence="1">Uncharacterized protein</fullName>
    </submittedName>
</protein>
<dbReference type="EMBL" id="DS268408">
    <property type="protein sequence ID" value="EFO86226.1"/>
    <property type="molecule type" value="Genomic_DNA"/>
</dbReference>
<evidence type="ECO:0000313" key="1">
    <source>
        <dbReference type="EMBL" id="EFO86226.1"/>
    </source>
</evidence>
<gene>
    <name evidence="1" type="ORF">CRE_01949</name>
</gene>
<dbReference type="InParanoid" id="E3LGG4"/>